<organism evidence="2 3">
    <name type="scientific">Asparagus officinalis</name>
    <name type="common">Garden asparagus</name>
    <dbReference type="NCBI Taxonomy" id="4686"/>
    <lineage>
        <taxon>Eukaryota</taxon>
        <taxon>Viridiplantae</taxon>
        <taxon>Streptophyta</taxon>
        <taxon>Embryophyta</taxon>
        <taxon>Tracheophyta</taxon>
        <taxon>Spermatophyta</taxon>
        <taxon>Magnoliopsida</taxon>
        <taxon>Liliopsida</taxon>
        <taxon>Asparagales</taxon>
        <taxon>Asparagaceae</taxon>
        <taxon>Asparagoideae</taxon>
        <taxon>Asparagus</taxon>
    </lineage>
</organism>
<evidence type="ECO:0000313" key="2">
    <source>
        <dbReference type="EMBL" id="ONK65754.1"/>
    </source>
</evidence>
<gene>
    <name evidence="2" type="ORF">A4U43_C06F600</name>
</gene>
<sequence length="186" mass="20468">MDFLSLAPPTPFLNSRSLFSTTPPFHSLSSKPRRLQCCPGKGEARRSRVAEDYGDEDDSIQRRLADTGRRRARRDPVSNVTATQGGSSLRFESKDALPVHTNTSSCKLSYSTAPPVLAAHYQSIRGGVLDRARRRPRGGDPVSNRYRVQIQACAHITEINAPSNVSVPYSKSSSSVYLAQYISCQP</sequence>
<evidence type="ECO:0000256" key="1">
    <source>
        <dbReference type="SAM" id="MobiDB-lite"/>
    </source>
</evidence>
<name>A0A5P1EJ03_ASPOF</name>
<feature type="region of interest" description="Disordered" evidence="1">
    <location>
        <begin position="30"/>
        <end position="86"/>
    </location>
</feature>
<evidence type="ECO:0000313" key="3">
    <source>
        <dbReference type="Proteomes" id="UP000243459"/>
    </source>
</evidence>
<feature type="compositionally biased region" description="Basic and acidic residues" evidence="1">
    <location>
        <begin position="42"/>
        <end position="51"/>
    </location>
</feature>
<reference evidence="3" key="1">
    <citation type="journal article" date="2017" name="Nat. Commun.">
        <title>The asparagus genome sheds light on the origin and evolution of a young Y chromosome.</title>
        <authorList>
            <person name="Harkess A."/>
            <person name="Zhou J."/>
            <person name="Xu C."/>
            <person name="Bowers J.E."/>
            <person name="Van der Hulst R."/>
            <person name="Ayyampalayam S."/>
            <person name="Mercati F."/>
            <person name="Riccardi P."/>
            <person name="McKain M.R."/>
            <person name="Kakrana A."/>
            <person name="Tang H."/>
            <person name="Ray J."/>
            <person name="Groenendijk J."/>
            <person name="Arikit S."/>
            <person name="Mathioni S.M."/>
            <person name="Nakano M."/>
            <person name="Shan H."/>
            <person name="Telgmann-Rauber A."/>
            <person name="Kanno A."/>
            <person name="Yue Z."/>
            <person name="Chen H."/>
            <person name="Li W."/>
            <person name="Chen Y."/>
            <person name="Xu X."/>
            <person name="Zhang Y."/>
            <person name="Luo S."/>
            <person name="Chen H."/>
            <person name="Gao J."/>
            <person name="Mao Z."/>
            <person name="Pires J.C."/>
            <person name="Luo M."/>
            <person name="Kudrna D."/>
            <person name="Wing R.A."/>
            <person name="Meyers B.C."/>
            <person name="Yi K."/>
            <person name="Kong H."/>
            <person name="Lavrijsen P."/>
            <person name="Sunseri F."/>
            <person name="Falavigna A."/>
            <person name="Ye Y."/>
            <person name="Leebens-Mack J.H."/>
            <person name="Chen G."/>
        </authorList>
    </citation>
    <scope>NUCLEOTIDE SEQUENCE [LARGE SCALE GENOMIC DNA]</scope>
    <source>
        <strain evidence="3">cv. DH0086</strain>
    </source>
</reference>
<dbReference type="Proteomes" id="UP000243459">
    <property type="component" value="Chromosome 6"/>
</dbReference>
<keyword evidence="3" id="KW-1185">Reference proteome</keyword>
<proteinExistence type="predicted"/>
<accession>A0A5P1EJ03</accession>
<dbReference type="Gramene" id="ONK65754">
    <property type="protein sequence ID" value="ONK65754"/>
    <property type="gene ID" value="A4U43_C06F600"/>
</dbReference>
<feature type="compositionally biased region" description="Basic and acidic residues" evidence="1">
    <location>
        <begin position="59"/>
        <end position="69"/>
    </location>
</feature>
<dbReference type="EMBL" id="CM007386">
    <property type="protein sequence ID" value="ONK65754.1"/>
    <property type="molecule type" value="Genomic_DNA"/>
</dbReference>
<dbReference type="AlphaFoldDB" id="A0A5P1EJ03"/>
<protein>
    <submittedName>
        <fullName evidence="2">Uncharacterized protein</fullName>
    </submittedName>
</protein>